<organism evidence="9">
    <name type="scientific">hydrothermal vent metagenome</name>
    <dbReference type="NCBI Taxonomy" id="652676"/>
    <lineage>
        <taxon>unclassified sequences</taxon>
        <taxon>metagenomes</taxon>
        <taxon>ecological metagenomes</taxon>
    </lineage>
</organism>
<accession>A0A1W1BAW2</accession>
<dbReference type="HAMAP" id="MF_00454">
    <property type="entry name" value="FluC"/>
    <property type="match status" value="1"/>
</dbReference>
<evidence type="ECO:0000256" key="6">
    <source>
        <dbReference type="ARBA" id="ARBA00035120"/>
    </source>
</evidence>
<evidence type="ECO:0000256" key="8">
    <source>
        <dbReference type="SAM" id="Phobius"/>
    </source>
</evidence>
<name>A0A1W1BAW2_9ZZZZ</name>
<evidence type="ECO:0000256" key="5">
    <source>
        <dbReference type="ARBA" id="ARBA00023136"/>
    </source>
</evidence>
<keyword evidence="2" id="KW-1003">Cell membrane</keyword>
<proteinExistence type="inferred from homology"/>
<keyword evidence="3 8" id="KW-0812">Transmembrane</keyword>
<evidence type="ECO:0000256" key="3">
    <source>
        <dbReference type="ARBA" id="ARBA00022692"/>
    </source>
</evidence>
<dbReference type="GO" id="GO:1903425">
    <property type="term" value="F:fluoride transmembrane transporter activity"/>
    <property type="evidence" value="ECO:0007669"/>
    <property type="project" value="TreeGrafter"/>
</dbReference>
<reference evidence="9" key="1">
    <citation type="submission" date="2016-10" db="EMBL/GenBank/DDBJ databases">
        <authorList>
            <person name="de Groot N.N."/>
        </authorList>
    </citation>
    <scope>NUCLEOTIDE SEQUENCE</scope>
</reference>
<comment type="subcellular location">
    <subcellularLocation>
        <location evidence="1">Cell membrane</location>
        <topology evidence="1">Multi-pass membrane protein</topology>
    </subcellularLocation>
</comment>
<dbReference type="NCBIfam" id="TIGR00494">
    <property type="entry name" value="crcB"/>
    <property type="match status" value="1"/>
</dbReference>
<protein>
    <submittedName>
        <fullName evidence="9">CrcB protein</fullName>
    </submittedName>
</protein>
<dbReference type="PANTHER" id="PTHR28259:SF1">
    <property type="entry name" value="FLUORIDE EXPORT PROTEIN 1-RELATED"/>
    <property type="match status" value="1"/>
</dbReference>
<evidence type="ECO:0000313" key="9">
    <source>
        <dbReference type="EMBL" id="SFV50642.1"/>
    </source>
</evidence>
<dbReference type="Pfam" id="PF02537">
    <property type="entry name" value="CRCB"/>
    <property type="match status" value="1"/>
</dbReference>
<dbReference type="GO" id="GO:0005886">
    <property type="term" value="C:plasma membrane"/>
    <property type="evidence" value="ECO:0007669"/>
    <property type="project" value="UniProtKB-SubCell"/>
</dbReference>
<feature type="transmembrane region" description="Helical" evidence="8">
    <location>
        <begin position="105"/>
        <end position="127"/>
    </location>
</feature>
<feature type="transmembrane region" description="Helical" evidence="8">
    <location>
        <begin position="40"/>
        <end position="59"/>
    </location>
</feature>
<comment type="similarity">
    <text evidence="6">Belongs to the fluoride channel Fluc/FEX (TC 1.A.43) family.</text>
</comment>
<comment type="catalytic activity">
    <reaction evidence="7">
        <text>fluoride(in) = fluoride(out)</text>
        <dbReference type="Rhea" id="RHEA:76159"/>
        <dbReference type="ChEBI" id="CHEBI:17051"/>
    </reaction>
    <physiologicalReaction direction="left-to-right" evidence="7">
        <dbReference type="Rhea" id="RHEA:76160"/>
    </physiologicalReaction>
</comment>
<sequence length="129" mass="13909">MNYLTIIAVASGGAVGATSRMLLNGLVNKHIIHTLPFGTLAVNLLGSLLMGILFAIFHINTDISPYTKTFLTTGFLGALTTYSTFAIESFFLLESGNYIHAFTNMALNLFGTILMVGIGYLTILHFAKT</sequence>
<dbReference type="EMBL" id="FPHG01000002">
    <property type="protein sequence ID" value="SFV50642.1"/>
    <property type="molecule type" value="Genomic_DNA"/>
</dbReference>
<feature type="transmembrane region" description="Helical" evidence="8">
    <location>
        <begin position="71"/>
        <end position="93"/>
    </location>
</feature>
<gene>
    <name evidence="9" type="ORF">MNB_SV-9-297</name>
</gene>
<keyword evidence="5 8" id="KW-0472">Membrane</keyword>
<dbReference type="PANTHER" id="PTHR28259">
    <property type="entry name" value="FLUORIDE EXPORT PROTEIN 1-RELATED"/>
    <property type="match status" value="1"/>
</dbReference>
<evidence type="ECO:0000256" key="2">
    <source>
        <dbReference type="ARBA" id="ARBA00022475"/>
    </source>
</evidence>
<evidence type="ECO:0000256" key="4">
    <source>
        <dbReference type="ARBA" id="ARBA00022989"/>
    </source>
</evidence>
<dbReference type="InterPro" id="IPR003691">
    <property type="entry name" value="FluC"/>
</dbReference>
<keyword evidence="4 8" id="KW-1133">Transmembrane helix</keyword>
<evidence type="ECO:0000256" key="7">
    <source>
        <dbReference type="ARBA" id="ARBA00035585"/>
    </source>
</evidence>
<dbReference type="AlphaFoldDB" id="A0A1W1BAW2"/>
<evidence type="ECO:0000256" key="1">
    <source>
        <dbReference type="ARBA" id="ARBA00004651"/>
    </source>
</evidence>